<dbReference type="OMA" id="HSRWVCL"/>
<dbReference type="SUPFAM" id="SSF46942">
    <property type="entry name" value="Elongation factor TFIIS domain 2"/>
    <property type="match status" value="1"/>
</dbReference>
<evidence type="ECO:0000256" key="1">
    <source>
        <dbReference type="PROSITE-ProRule" id="PRU00649"/>
    </source>
</evidence>
<dbReference type="InterPro" id="IPR003618">
    <property type="entry name" value="TFIIS_cen_dom"/>
</dbReference>
<proteinExistence type="predicted"/>
<dbReference type="GO" id="GO:0005634">
    <property type="term" value="C:nucleus"/>
    <property type="evidence" value="ECO:0000318"/>
    <property type="project" value="GO_Central"/>
</dbReference>
<dbReference type="GeneID" id="108708380"/>
<dbReference type="PROSITE" id="PS51321">
    <property type="entry name" value="TFIIS_CENTRAL"/>
    <property type="match status" value="1"/>
</dbReference>
<dbReference type="InterPro" id="IPR036575">
    <property type="entry name" value="TFIIS_cen_dom_sf"/>
</dbReference>
<evidence type="ECO:0000313" key="4">
    <source>
        <dbReference type="RefSeq" id="XP_018102520.1"/>
    </source>
</evidence>
<dbReference type="Gene3D" id="1.10.472.30">
    <property type="entry name" value="Transcription elongation factor S-II, central domain"/>
    <property type="match status" value="1"/>
</dbReference>
<gene>
    <name evidence="4 5" type="primary">tceanc.L</name>
</gene>
<dbReference type="PANTHER" id="PTHR11477">
    <property type="entry name" value="TRANSCRIPTION FACTOR S-II ZINC FINGER DOMAIN-CONTAINING PROTEIN"/>
    <property type="match status" value="1"/>
</dbReference>
<dbReference type="GO" id="GO:0006357">
    <property type="term" value="P:regulation of transcription by RNA polymerase II"/>
    <property type="evidence" value="ECO:0000318"/>
    <property type="project" value="GO_Central"/>
</dbReference>
<dbReference type="CTD" id="108708380"/>
<keyword evidence="4" id="KW-0648">Protein biosynthesis</keyword>
<dbReference type="Xenbase" id="XB-GENE-6486031">
    <property type="gene designation" value="tceanc.L"/>
</dbReference>
<dbReference type="AlphaFoldDB" id="A0A1L8HGG8"/>
<feature type="compositionally biased region" description="Low complexity" evidence="2">
    <location>
        <begin position="125"/>
        <end position="136"/>
    </location>
</feature>
<dbReference type="PIRSF" id="PIRSF006704">
    <property type="entry name" value="TF_IIS"/>
    <property type="match status" value="1"/>
</dbReference>
<dbReference type="SMART" id="SM00510">
    <property type="entry name" value="TFS2M"/>
    <property type="match status" value="1"/>
</dbReference>
<name>A0A1L8HGG8_XENLA</name>
<keyword evidence="3" id="KW-1185">Reference proteome</keyword>
<dbReference type="SUPFAM" id="SSF57783">
    <property type="entry name" value="Zinc beta-ribbon"/>
    <property type="match status" value="1"/>
</dbReference>
<organism evidence="3 4">
    <name type="scientific">Xenopus laevis</name>
    <name type="common">African clawed frog</name>
    <dbReference type="NCBI Taxonomy" id="8355"/>
    <lineage>
        <taxon>Eukaryota</taxon>
        <taxon>Metazoa</taxon>
        <taxon>Chordata</taxon>
        <taxon>Craniata</taxon>
        <taxon>Vertebrata</taxon>
        <taxon>Euteleostomi</taxon>
        <taxon>Amphibia</taxon>
        <taxon>Batrachia</taxon>
        <taxon>Anura</taxon>
        <taxon>Pipoidea</taxon>
        <taxon>Pipidae</taxon>
        <taxon>Xenopodinae</taxon>
        <taxon>Xenopus</taxon>
        <taxon>Xenopus</taxon>
    </lineage>
</organism>
<dbReference type="Proteomes" id="UP000186698">
    <property type="component" value="Chromosome 2L"/>
</dbReference>
<evidence type="ECO:0000313" key="5">
    <source>
        <dbReference type="Xenbase" id="XB-GENE-6486031"/>
    </source>
</evidence>
<protein>
    <submittedName>
        <fullName evidence="4">Transcription elongation factor A N-terminal and central domain-containing protein</fullName>
    </submittedName>
</protein>
<sequence>MLHKDSNKELVSRALEVESLLAERKYEDIAFHFTYFEKAVVTLGVLQGTDITRAVYRVLKSCPEGGLKLKAKLLLSKWKKLYRSCCDTSRICEHSKICEKECCEKVAVHFQDQVHNGEQQILINKSTSIPSSSNESSKFKPKNTESSTQDCCDKHEESVTHDAVQKEVNGEDFALRTKCSELLCQALREDSESQEKLQNLAKEIEEHIYKLHAGNAKKYRNCIRSKISNLKNPKNCHLKKQILSRALSPKVFAEMGAMEMACDELRKLRANYTETCVQEHQLPQGVDGVHTNKIRCRRCDKFNCTVTMISRGTLFLPGWVRTGNPDEEMMTFVICNECGEKWYHNRWVCL</sequence>
<dbReference type="Bgee" id="108708380">
    <property type="expression patterns" value="Expressed in oocyte and 19 other cell types or tissues"/>
</dbReference>
<evidence type="ECO:0000313" key="3">
    <source>
        <dbReference type="Proteomes" id="UP000186698"/>
    </source>
</evidence>
<keyword evidence="4" id="KW-0251">Elongation factor</keyword>
<dbReference type="RefSeq" id="XP_018102520.1">
    <property type="nucleotide sequence ID" value="XM_018247031.2"/>
</dbReference>
<dbReference type="InterPro" id="IPR035441">
    <property type="entry name" value="TFIIS/LEDGF_dom_sf"/>
</dbReference>
<dbReference type="Pfam" id="PF08711">
    <property type="entry name" value="Med26"/>
    <property type="match status" value="1"/>
</dbReference>
<dbReference type="GO" id="GO:0003746">
    <property type="term" value="F:translation elongation factor activity"/>
    <property type="evidence" value="ECO:0007669"/>
    <property type="project" value="UniProtKB-KW"/>
</dbReference>
<feature type="region of interest" description="Disordered" evidence="2">
    <location>
        <begin position="125"/>
        <end position="149"/>
    </location>
</feature>
<dbReference type="SUPFAM" id="SSF47676">
    <property type="entry name" value="Conserved domain common to transcription factors TFIIS, elongin A, CRSP70"/>
    <property type="match status" value="1"/>
</dbReference>
<dbReference type="InterPro" id="IPR035100">
    <property type="entry name" value="TF_IIS-typ"/>
</dbReference>
<dbReference type="Gene3D" id="2.20.25.10">
    <property type="match status" value="1"/>
</dbReference>
<accession>A0A1L8HGG8</accession>
<dbReference type="PaxDb" id="8355-A0A1L8HGG8"/>
<comment type="subcellular location">
    <subcellularLocation>
        <location evidence="1">Nucleus</location>
    </subcellularLocation>
</comment>
<dbReference type="Pfam" id="PF07500">
    <property type="entry name" value="TFIIS_M"/>
    <property type="match status" value="1"/>
</dbReference>
<keyword evidence="1" id="KW-0539">Nucleus</keyword>
<dbReference type="InterPro" id="IPR017923">
    <property type="entry name" value="TFIIS_N"/>
</dbReference>
<evidence type="ECO:0000256" key="2">
    <source>
        <dbReference type="SAM" id="MobiDB-lite"/>
    </source>
</evidence>
<dbReference type="AGR" id="Xenbase:XB-GENE-6486031"/>
<reference evidence="4" key="1">
    <citation type="submission" date="2025-08" db="UniProtKB">
        <authorList>
            <consortium name="RefSeq"/>
        </authorList>
    </citation>
    <scope>IDENTIFICATION</scope>
    <source>
        <strain evidence="4">J_2021</strain>
        <tissue evidence="4">Erythrocytes</tissue>
    </source>
</reference>
<dbReference type="PANTHER" id="PTHR11477:SF7">
    <property type="entry name" value="TRANSCRIPTION ELONGATION FACTOR A N-TERMINAL AND CENTRAL DOMAIN-CONTAINING PROTEIN"/>
    <property type="match status" value="1"/>
</dbReference>
<dbReference type="OrthoDB" id="44867at2759"/>
<dbReference type="Gene3D" id="1.20.930.10">
    <property type="entry name" value="Conserved domain common to transcription factors TFIIS, elongin A, CRSP70"/>
    <property type="match status" value="1"/>
</dbReference>
<dbReference type="KEGG" id="xla:108708380"/>
<dbReference type="STRING" id="8355.A0A1L8HGG8"/>
<dbReference type="PROSITE" id="PS51319">
    <property type="entry name" value="TFIIS_N"/>
    <property type="match status" value="1"/>
</dbReference>
<dbReference type="GO" id="GO:0006351">
    <property type="term" value="P:DNA-templated transcription"/>
    <property type="evidence" value="ECO:0007669"/>
    <property type="project" value="InterPro"/>
</dbReference>